<reference evidence="2 3" key="1">
    <citation type="submission" date="2020-02" db="EMBL/GenBank/DDBJ databases">
        <title>Genome sequences of Thiorhodococcus mannitoliphagus and Thiorhodococcus minor, purple sulfur photosynthetic bacteria in the gammaproteobacterial family, Chromatiaceae.</title>
        <authorList>
            <person name="Aviles F.A."/>
            <person name="Meyer T.E."/>
            <person name="Kyndt J.A."/>
        </authorList>
    </citation>
    <scope>NUCLEOTIDE SEQUENCE [LARGE SCALE GENOMIC DNA]</scope>
    <source>
        <strain evidence="2 3">DSM 11518</strain>
    </source>
</reference>
<dbReference type="Pfam" id="PF09350">
    <property type="entry name" value="DJC28_CD"/>
    <property type="match status" value="1"/>
</dbReference>
<dbReference type="AlphaFoldDB" id="A0A6M0JZZ5"/>
<proteinExistence type="predicted"/>
<dbReference type="EMBL" id="JAAIJQ010000018">
    <property type="protein sequence ID" value="NEV61897.1"/>
    <property type="molecule type" value="Genomic_DNA"/>
</dbReference>
<keyword evidence="3" id="KW-1185">Reference proteome</keyword>
<evidence type="ECO:0000259" key="1">
    <source>
        <dbReference type="Pfam" id="PF09350"/>
    </source>
</evidence>
<dbReference type="InterPro" id="IPR052573">
    <property type="entry name" value="DnaJ_C_subfamily_28"/>
</dbReference>
<protein>
    <submittedName>
        <fullName evidence="2">DUF1992 domain-containing protein</fullName>
    </submittedName>
</protein>
<evidence type="ECO:0000313" key="3">
    <source>
        <dbReference type="Proteomes" id="UP000483379"/>
    </source>
</evidence>
<accession>A0A6M0JZZ5</accession>
<sequence>MDIIDKLAEQHIQAAIERGDLSGLPGEGRPLSDEGLSMVPEQLRAGYRLLKNAGYLPPELEALSAIEDTQALLARITDPEARAQQLRRLRLLELRLQESRGHGLGATVQQQYQDRLSQAFAPEVEPHGSRDQETHPANVR</sequence>
<organism evidence="2 3">
    <name type="scientific">Thiorhodococcus minor</name>
    <dbReference type="NCBI Taxonomy" id="57489"/>
    <lineage>
        <taxon>Bacteria</taxon>
        <taxon>Pseudomonadati</taxon>
        <taxon>Pseudomonadota</taxon>
        <taxon>Gammaproteobacteria</taxon>
        <taxon>Chromatiales</taxon>
        <taxon>Chromatiaceae</taxon>
        <taxon>Thiorhodococcus</taxon>
    </lineage>
</organism>
<dbReference type="InterPro" id="IPR018961">
    <property type="entry name" value="DnaJ_homolog_subfam-C_membr-28"/>
</dbReference>
<gene>
    <name evidence="2" type="ORF">G3446_08330</name>
</gene>
<feature type="domain" description="DnaJ homologue subfamily C member 28 conserved" evidence="1">
    <location>
        <begin position="7"/>
        <end position="73"/>
    </location>
</feature>
<dbReference type="Proteomes" id="UP000483379">
    <property type="component" value="Unassembled WGS sequence"/>
</dbReference>
<dbReference type="PANTHER" id="PTHR39158:SF1">
    <property type="entry name" value="DNAJ HOMOLOG SUBFAMILY C MEMBER 28"/>
    <property type="match status" value="1"/>
</dbReference>
<dbReference type="PANTHER" id="PTHR39158">
    <property type="entry name" value="OS08G0560600 PROTEIN"/>
    <property type="match status" value="1"/>
</dbReference>
<evidence type="ECO:0000313" key="2">
    <source>
        <dbReference type="EMBL" id="NEV61897.1"/>
    </source>
</evidence>
<name>A0A6M0JZZ5_9GAMM</name>
<dbReference type="RefSeq" id="WP_164452369.1">
    <property type="nucleotide sequence ID" value="NZ_JAAIJQ010000018.1"/>
</dbReference>
<comment type="caution">
    <text evidence="2">The sequence shown here is derived from an EMBL/GenBank/DDBJ whole genome shotgun (WGS) entry which is preliminary data.</text>
</comment>